<dbReference type="Pfam" id="PF00886">
    <property type="entry name" value="Ribosomal_S16"/>
    <property type="match status" value="1"/>
</dbReference>
<sequence>MSVRLRLQRHGAKKRPHYRVVATDQRNSRDGRFIELLGTYDPLQDPPVVRMNSERVEYWIGVGAQPSETVGSLVRRMRRGDVVDLSVEGADKAARKAKAASKLEAQKEMRAKAAEAAKAAKAAKEAEAKAAEEAKKAEAAAAAKAAEEAKKAEAAEAAKEEAAPAEAEAPAAEAAAEEPAADDAKE</sequence>
<dbReference type="Gene3D" id="3.30.1320.10">
    <property type="match status" value="1"/>
</dbReference>
<dbReference type="Proteomes" id="UP000249799">
    <property type="component" value="Chromosome"/>
</dbReference>
<dbReference type="GO" id="GO:0003735">
    <property type="term" value="F:structural constituent of ribosome"/>
    <property type="evidence" value="ECO:0007669"/>
    <property type="project" value="InterPro"/>
</dbReference>
<dbReference type="InterPro" id="IPR000307">
    <property type="entry name" value="Ribosomal_bS16"/>
</dbReference>
<dbReference type="NCBIfam" id="TIGR00002">
    <property type="entry name" value="S16"/>
    <property type="match status" value="1"/>
</dbReference>
<name>A0A2Z4FNP9_9DELT</name>
<evidence type="ECO:0000256" key="1">
    <source>
        <dbReference type="HAMAP-Rule" id="MF_00385"/>
    </source>
</evidence>
<dbReference type="KEGG" id="bsed:DN745_13855"/>
<dbReference type="EMBL" id="CP030032">
    <property type="protein sequence ID" value="AWV90356.1"/>
    <property type="molecule type" value="Genomic_DNA"/>
</dbReference>
<feature type="compositionally biased region" description="Basic and acidic residues" evidence="2">
    <location>
        <begin position="104"/>
        <end position="115"/>
    </location>
</feature>
<dbReference type="AlphaFoldDB" id="A0A2Z4FNP9"/>
<dbReference type="InterPro" id="IPR023803">
    <property type="entry name" value="Ribosomal_bS16_dom_sf"/>
</dbReference>
<dbReference type="PANTHER" id="PTHR12919:SF20">
    <property type="entry name" value="SMALL RIBOSOMAL SUBUNIT PROTEIN BS16M"/>
    <property type="match status" value="1"/>
</dbReference>
<feature type="compositionally biased region" description="Low complexity" evidence="2">
    <location>
        <begin position="164"/>
        <end position="174"/>
    </location>
</feature>
<feature type="region of interest" description="Disordered" evidence="2">
    <location>
        <begin position="98"/>
        <end position="186"/>
    </location>
</feature>
<comment type="similarity">
    <text evidence="1">Belongs to the bacterial ribosomal protein bS16 family.</text>
</comment>
<dbReference type="GO" id="GO:0005737">
    <property type="term" value="C:cytoplasm"/>
    <property type="evidence" value="ECO:0007669"/>
    <property type="project" value="UniProtKB-ARBA"/>
</dbReference>
<evidence type="ECO:0000313" key="4">
    <source>
        <dbReference type="Proteomes" id="UP000249799"/>
    </source>
</evidence>
<gene>
    <name evidence="1" type="primary">rpsP</name>
    <name evidence="3" type="ORF">DN745_13855</name>
</gene>
<feature type="compositionally biased region" description="Basic and acidic residues" evidence="2">
    <location>
        <begin position="145"/>
        <end position="162"/>
    </location>
</feature>
<dbReference type="GO" id="GO:0006412">
    <property type="term" value="P:translation"/>
    <property type="evidence" value="ECO:0007669"/>
    <property type="project" value="UniProtKB-UniRule"/>
</dbReference>
<organism evidence="3 4">
    <name type="scientific">Bradymonas sediminis</name>
    <dbReference type="NCBI Taxonomy" id="1548548"/>
    <lineage>
        <taxon>Bacteria</taxon>
        <taxon>Deltaproteobacteria</taxon>
        <taxon>Bradymonadales</taxon>
        <taxon>Bradymonadaceae</taxon>
        <taxon>Bradymonas</taxon>
    </lineage>
</organism>
<reference evidence="3 4" key="1">
    <citation type="submission" date="2018-06" db="EMBL/GenBank/DDBJ databases">
        <title>Lujinxingia sediminis gen. nov. sp. nov., a new facultative anaerobic member of the class Deltaproteobacteria, and proposal of Lujinxingaceae fam. nov.</title>
        <authorList>
            <person name="Guo L.-Y."/>
            <person name="Li C.-M."/>
            <person name="Wang S."/>
            <person name="Du Z.-J."/>
        </authorList>
    </citation>
    <scope>NUCLEOTIDE SEQUENCE [LARGE SCALE GENOMIC DNA]</scope>
    <source>
        <strain evidence="3 4">FA350</strain>
    </source>
</reference>
<keyword evidence="4" id="KW-1185">Reference proteome</keyword>
<keyword evidence="1 3" id="KW-0689">Ribosomal protein</keyword>
<dbReference type="PANTHER" id="PTHR12919">
    <property type="entry name" value="30S RIBOSOMAL PROTEIN S16"/>
    <property type="match status" value="1"/>
</dbReference>
<accession>A0A2Z4FNP9</accession>
<feature type="compositionally biased region" description="Acidic residues" evidence="2">
    <location>
        <begin position="175"/>
        <end position="186"/>
    </location>
</feature>
<proteinExistence type="inferred from homology"/>
<dbReference type="HAMAP" id="MF_00385">
    <property type="entry name" value="Ribosomal_bS16"/>
    <property type="match status" value="1"/>
</dbReference>
<dbReference type="SUPFAM" id="SSF54565">
    <property type="entry name" value="Ribosomal protein S16"/>
    <property type="match status" value="1"/>
</dbReference>
<dbReference type="OrthoDB" id="9807878at2"/>
<dbReference type="RefSeq" id="WP_111335762.1">
    <property type="nucleotide sequence ID" value="NZ_CP030032.1"/>
</dbReference>
<evidence type="ECO:0000256" key="2">
    <source>
        <dbReference type="SAM" id="MobiDB-lite"/>
    </source>
</evidence>
<keyword evidence="1" id="KW-0687">Ribonucleoprotein</keyword>
<evidence type="ECO:0000313" key="3">
    <source>
        <dbReference type="EMBL" id="AWV90356.1"/>
    </source>
</evidence>
<protein>
    <recommendedName>
        <fullName evidence="1">Small ribosomal subunit protein bS16</fullName>
    </recommendedName>
</protein>
<dbReference type="GO" id="GO:0015935">
    <property type="term" value="C:small ribosomal subunit"/>
    <property type="evidence" value="ECO:0007669"/>
    <property type="project" value="TreeGrafter"/>
</dbReference>
<feature type="compositionally biased region" description="Basic and acidic residues" evidence="2">
    <location>
        <begin position="122"/>
        <end position="138"/>
    </location>
</feature>